<dbReference type="EMBL" id="CADIKF010000016">
    <property type="protein sequence ID" value="CAB3756223.1"/>
    <property type="molecule type" value="Genomic_DNA"/>
</dbReference>
<dbReference type="RefSeq" id="WP_175111128.1">
    <property type="nucleotide sequence ID" value="NZ_CADIKF010000016.1"/>
</dbReference>
<dbReference type="PRINTS" id="PR00069">
    <property type="entry name" value="ALDKETRDTASE"/>
</dbReference>
<organism evidence="3 4">
    <name type="scientific">Paraburkholderia solisilvae</name>
    <dbReference type="NCBI Taxonomy" id="624376"/>
    <lineage>
        <taxon>Bacteria</taxon>
        <taxon>Pseudomonadati</taxon>
        <taxon>Pseudomonadota</taxon>
        <taxon>Betaproteobacteria</taxon>
        <taxon>Burkholderiales</taxon>
        <taxon>Burkholderiaceae</taxon>
        <taxon>Paraburkholderia</taxon>
    </lineage>
</organism>
<accession>A0A6J5DQQ1</accession>
<dbReference type="FunFam" id="3.20.20.100:FF:000004">
    <property type="entry name" value="Oxidoreductase, aldo/keto reductase"/>
    <property type="match status" value="1"/>
</dbReference>
<evidence type="ECO:0000256" key="1">
    <source>
        <dbReference type="ARBA" id="ARBA00023002"/>
    </source>
</evidence>
<dbReference type="AlphaFoldDB" id="A0A6J5DQQ1"/>
<name>A0A6J5DQQ1_9BURK</name>
<gene>
    <name evidence="3" type="primary">yajO_1</name>
    <name evidence="3" type="ORF">LMG29739_02396</name>
</gene>
<evidence type="ECO:0000313" key="3">
    <source>
        <dbReference type="EMBL" id="CAB3756223.1"/>
    </source>
</evidence>
<evidence type="ECO:0000259" key="2">
    <source>
        <dbReference type="Pfam" id="PF00248"/>
    </source>
</evidence>
<dbReference type="Pfam" id="PF00248">
    <property type="entry name" value="Aldo_ket_red"/>
    <property type="match status" value="1"/>
</dbReference>
<dbReference type="PANTHER" id="PTHR43364">
    <property type="entry name" value="NADH-SPECIFIC METHYLGLYOXAL REDUCTASE-RELATED"/>
    <property type="match status" value="1"/>
</dbReference>
<protein>
    <submittedName>
        <fullName evidence="3">1-deoxyxylulose-5-phosphate synthase YajO</fullName>
        <ecNumber evidence="3">1.1.-.-</ecNumber>
    </submittedName>
</protein>
<dbReference type="EC" id="1.1.-.-" evidence="3"/>
<reference evidence="3 4" key="1">
    <citation type="submission" date="2020-04" db="EMBL/GenBank/DDBJ databases">
        <authorList>
            <person name="De Canck E."/>
        </authorList>
    </citation>
    <scope>NUCLEOTIDE SEQUENCE [LARGE SCALE GENOMIC DNA]</scope>
    <source>
        <strain evidence="3 4">LMG 29739</strain>
    </source>
</reference>
<dbReference type="PANTHER" id="PTHR43364:SF4">
    <property type="entry name" value="NAD(P)-LINKED OXIDOREDUCTASE SUPERFAMILY PROTEIN"/>
    <property type="match status" value="1"/>
</dbReference>
<sequence>MQFKQFGRTGLTVSRLCIGTGTFGKQTDEAEAHRILDKAAEAGVNFIDTADLYPPGAEVGGAEVITGRWLSNKRGSFILGTKGGGRMGAAACDAGNSRKHLLDAVDASLRRLKTDYVDLYQLHMDDLATPLDEVVEAMDTIVRSGKARYIGVSNFLAYRLARALGRQEALRLTRFVSAQPRYNLLFREIERDLFPLAKEDAIAVIPFNPLAGGLLSGKYKHGDMPETGRFSSELGGFGAMYHARYWHEREFETVGKIRQIAQQYRTPMPTLSVAWVLANPAITSVILGASRLEHLTDILAAADYHLDSGVKAELDEVTIEYCRSDAGK</sequence>
<keyword evidence="4" id="KW-1185">Reference proteome</keyword>
<dbReference type="InterPro" id="IPR023210">
    <property type="entry name" value="NADP_OxRdtase_dom"/>
</dbReference>
<dbReference type="PROSITE" id="PS00062">
    <property type="entry name" value="ALDOKETO_REDUCTASE_2"/>
    <property type="match status" value="1"/>
</dbReference>
<feature type="domain" description="NADP-dependent oxidoreductase" evidence="2">
    <location>
        <begin position="15"/>
        <end position="317"/>
    </location>
</feature>
<proteinExistence type="predicted"/>
<evidence type="ECO:0000313" key="4">
    <source>
        <dbReference type="Proteomes" id="UP000494329"/>
    </source>
</evidence>
<dbReference type="InterPro" id="IPR050523">
    <property type="entry name" value="AKR_Detox_Biosynth"/>
</dbReference>
<dbReference type="SUPFAM" id="SSF51430">
    <property type="entry name" value="NAD(P)-linked oxidoreductase"/>
    <property type="match status" value="1"/>
</dbReference>
<keyword evidence="1 3" id="KW-0560">Oxidoreductase</keyword>
<dbReference type="InterPro" id="IPR018170">
    <property type="entry name" value="Aldo/ket_reductase_CS"/>
</dbReference>
<dbReference type="InterPro" id="IPR020471">
    <property type="entry name" value="AKR"/>
</dbReference>
<dbReference type="InterPro" id="IPR036812">
    <property type="entry name" value="NAD(P)_OxRdtase_dom_sf"/>
</dbReference>
<dbReference type="Gene3D" id="3.20.20.100">
    <property type="entry name" value="NADP-dependent oxidoreductase domain"/>
    <property type="match status" value="1"/>
</dbReference>
<dbReference type="GO" id="GO:0016491">
    <property type="term" value="F:oxidoreductase activity"/>
    <property type="evidence" value="ECO:0007669"/>
    <property type="project" value="UniProtKB-KW"/>
</dbReference>
<dbReference type="GO" id="GO:0005829">
    <property type="term" value="C:cytosol"/>
    <property type="evidence" value="ECO:0007669"/>
    <property type="project" value="TreeGrafter"/>
</dbReference>
<dbReference type="Proteomes" id="UP000494329">
    <property type="component" value="Unassembled WGS sequence"/>
</dbReference>